<feature type="region of interest" description="Disordered" evidence="3">
    <location>
        <begin position="703"/>
        <end position="735"/>
    </location>
</feature>
<feature type="transmembrane region" description="Helical" evidence="4">
    <location>
        <begin position="277"/>
        <end position="302"/>
    </location>
</feature>
<keyword evidence="1" id="KW-0862">Zinc</keyword>
<evidence type="ECO:0000313" key="6">
    <source>
        <dbReference type="EMBL" id="CAE1332225.1"/>
    </source>
</evidence>
<dbReference type="AlphaFoldDB" id="A0A812EZ64"/>
<feature type="compositionally biased region" description="Low complexity" evidence="3">
    <location>
        <begin position="509"/>
        <end position="534"/>
    </location>
</feature>
<evidence type="ECO:0000313" key="7">
    <source>
        <dbReference type="Proteomes" id="UP000597762"/>
    </source>
</evidence>
<comment type="caution">
    <text evidence="6">The sequence shown here is derived from an EMBL/GenBank/DDBJ whole genome shotgun (WGS) entry which is preliminary data.</text>
</comment>
<feature type="region of interest" description="Disordered" evidence="3">
    <location>
        <begin position="508"/>
        <end position="535"/>
    </location>
</feature>
<feature type="compositionally biased region" description="Low complexity" evidence="3">
    <location>
        <begin position="704"/>
        <end position="713"/>
    </location>
</feature>
<accession>A0A812EZ64</accession>
<dbReference type="Proteomes" id="UP000597762">
    <property type="component" value="Unassembled WGS sequence"/>
</dbReference>
<proteinExistence type="predicted"/>
<keyword evidence="4" id="KW-1133">Transmembrane helix</keyword>
<keyword evidence="1" id="KW-0479">Metal-binding</keyword>
<evidence type="ECO:0000256" key="2">
    <source>
        <dbReference type="SAM" id="Coils"/>
    </source>
</evidence>
<feature type="transmembrane region" description="Helical" evidence="4">
    <location>
        <begin position="212"/>
        <end position="239"/>
    </location>
</feature>
<gene>
    <name evidence="6" type="ORF">SPHA_81299</name>
</gene>
<dbReference type="PROSITE" id="PS50157">
    <property type="entry name" value="ZINC_FINGER_C2H2_2"/>
    <property type="match status" value="1"/>
</dbReference>
<evidence type="ECO:0000259" key="5">
    <source>
        <dbReference type="PROSITE" id="PS50157"/>
    </source>
</evidence>
<feature type="transmembrane region" description="Helical" evidence="4">
    <location>
        <begin position="309"/>
        <end position="330"/>
    </location>
</feature>
<name>A0A812EZ64_ACAPH</name>
<evidence type="ECO:0000256" key="1">
    <source>
        <dbReference type="PROSITE-ProRule" id="PRU00042"/>
    </source>
</evidence>
<keyword evidence="2" id="KW-0175">Coiled coil</keyword>
<keyword evidence="7" id="KW-1185">Reference proteome</keyword>
<feature type="domain" description="C2H2-type" evidence="5">
    <location>
        <begin position="103"/>
        <end position="130"/>
    </location>
</feature>
<keyword evidence="1" id="KW-0863">Zinc-finger</keyword>
<keyword evidence="4" id="KW-0472">Membrane</keyword>
<reference evidence="6" key="1">
    <citation type="submission" date="2021-01" db="EMBL/GenBank/DDBJ databases">
        <authorList>
            <person name="Li R."/>
            <person name="Bekaert M."/>
        </authorList>
    </citation>
    <scope>NUCLEOTIDE SEQUENCE</scope>
    <source>
        <strain evidence="6">Farmed</strain>
    </source>
</reference>
<keyword evidence="4" id="KW-0812">Transmembrane</keyword>
<dbReference type="PROSITE" id="PS00028">
    <property type="entry name" value="ZINC_FINGER_C2H2_1"/>
    <property type="match status" value="1"/>
</dbReference>
<sequence length="735" mass="83174">MTQISKNNNIKTHPSVRIRGTETNFNPVQCLEPSCRNKNPHMHCPFCVKSESYQDPVILKAHYRVKHVDKGIEFAGLKILRCCDHCDIVGIIKGEKKFKRAHWHCYKCRNGFNRRDEAIKHYKTHFRNPQTTFQIQIAQEVNQVSHLAATHTISQEEVTIHPVLADAAILSSPNTEQHTFVTRTTGSNVTNGKSSDGAVHVSVAANETPFSLLFLSLCFSFLFAFPFSLLFLSLCFSFLFAFPFSLLFLSLCFSFLFAFPFSFPFFAFFAFPFPFPFSLLFLFLSFSFFFLSLCFSFAFPFFAFPFSLLFLFFAFPFSLLFLSLCFSFLFAFPFSLLFLSLCFSFLFAFPFSFLFLFLSFFFSFPFSFPFLSLFLSFLFSFPFSFPFSFLFLCADFSFLHRDVAILDDKISSEKQYALLQDKYDQLVVEKAQIEQDYKTEINHLKLQIQILNRDLTNYQKRERELLGRLCPAAEKSISEMIQQMEEQYRNLLDCHLAQLRSTYLSSLPSTSCSTNNADNASSSSNTATSTSTDSPVAAQAIVEPGQTESNNTVDYHATAVATTLEPQQEQDVEVNGTDDVEVLHQRQQQEQLAYIANKVVARLQAANSHNGQVHDDIVIITSSDDPGHHTQEEGVVNSEPLIICTSTVEEAALEQTVSCHTSEHTEETTTVVREGDSLDATVGEDITKETSGTQLQVLSIIHTSSSSSSASQDAADEQQKHDGELPPSKRLRTET</sequence>
<feature type="coiled-coil region" evidence="2">
    <location>
        <begin position="416"/>
        <end position="461"/>
    </location>
</feature>
<evidence type="ECO:0000256" key="4">
    <source>
        <dbReference type="SAM" id="Phobius"/>
    </source>
</evidence>
<dbReference type="EMBL" id="CAHIKZ030005630">
    <property type="protein sequence ID" value="CAE1332225.1"/>
    <property type="molecule type" value="Genomic_DNA"/>
</dbReference>
<dbReference type="OrthoDB" id="9882192at2759"/>
<protein>
    <recommendedName>
        <fullName evidence="5">C2H2-type domain-containing protein</fullName>
    </recommendedName>
</protein>
<organism evidence="6 7">
    <name type="scientific">Acanthosepion pharaonis</name>
    <name type="common">Pharaoh cuttlefish</name>
    <name type="synonym">Sepia pharaonis</name>
    <dbReference type="NCBI Taxonomy" id="158019"/>
    <lineage>
        <taxon>Eukaryota</taxon>
        <taxon>Metazoa</taxon>
        <taxon>Spiralia</taxon>
        <taxon>Lophotrochozoa</taxon>
        <taxon>Mollusca</taxon>
        <taxon>Cephalopoda</taxon>
        <taxon>Coleoidea</taxon>
        <taxon>Decapodiformes</taxon>
        <taxon>Sepiida</taxon>
        <taxon>Sepiina</taxon>
        <taxon>Sepiidae</taxon>
        <taxon>Acanthosepion</taxon>
    </lineage>
</organism>
<evidence type="ECO:0000256" key="3">
    <source>
        <dbReference type="SAM" id="MobiDB-lite"/>
    </source>
</evidence>
<feature type="transmembrane region" description="Helical" evidence="4">
    <location>
        <begin position="370"/>
        <end position="392"/>
    </location>
</feature>
<feature type="transmembrane region" description="Helical" evidence="4">
    <location>
        <begin position="246"/>
        <end position="271"/>
    </location>
</feature>
<dbReference type="InterPro" id="IPR013087">
    <property type="entry name" value="Znf_C2H2_type"/>
</dbReference>
<feature type="transmembrane region" description="Helical" evidence="4">
    <location>
        <begin position="336"/>
        <end position="358"/>
    </location>
</feature>
<dbReference type="GO" id="GO:0008270">
    <property type="term" value="F:zinc ion binding"/>
    <property type="evidence" value="ECO:0007669"/>
    <property type="project" value="UniProtKB-KW"/>
</dbReference>